<dbReference type="Gene3D" id="3.40.50.2300">
    <property type="match status" value="2"/>
</dbReference>
<dbReference type="OrthoDB" id="1639518at2"/>
<dbReference type="Proteomes" id="UP000257143">
    <property type="component" value="Unassembled WGS sequence"/>
</dbReference>
<evidence type="ECO:0000256" key="4">
    <source>
        <dbReference type="ARBA" id="ARBA00023163"/>
    </source>
</evidence>
<feature type="domain" description="HTH cro/C1-type" evidence="6">
    <location>
        <begin position="5"/>
        <end position="53"/>
    </location>
</feature>
<dbReference type="GO" id="GO:0003700">
    <property type="term" value="F:DNA-binding transcription factor activity"/>
    <property type="evidence" value="ECO:0007669"/>
    <property type="project" value="TreeGrafter"/>
</dbReference>
<dbReference type="CDD" id="cd19977">
    <property type="entry name" value="PBP1_EndR-like"/>
    <property type="match status" value="1"/>
</dbReference>
<dbReference type="SUPFAM" id="SSF47413">
    <property type="entry name" value="lambda repressor-like DNA-binding domains"/>
    <property type="match status" value="1"/>
</dbReference>
<dbReference type="Pfam" id="PF00356">
    <property type="entry name" value="LacI"/>
    <property type="match status" value="1"/>
</dbReference>
<feature type="domain" description="HTH lacI-type" evidence="5">
    <location>
        <begin position="4"/>
        <end position="59"/>
    </location>
</feature>
<dbReference type="InterPro" id="IPR010982">
    <property type="entry name" value="Lambda_DNA-bd_dom_sf"/>
</dbReference>
<dbReference type="AlphaFoldDB" id="A0A3D8Q2M0"/>
<keyword evidence="3" id="KW-0238">DNA-binding</keyword>
<accession>A0A3D8Q2M0</accession>
<name>A0A3D8Q2M0_9BACI</name>
<dbReference type="PROSITE" id="PS50943">
    <property type="entry name" value="HTH_CROC1"/>
    <property type="match status" value="1"/>
</dbReference>
<dbReference type="PROSITE" id="PS50932">
    <property type="entry name" value="HTH_LACI_2"/>
    <property type="match status" value="1"/>
</dbReference>
<dbReference type="SUPFAM" id="SSF53822">
    <property type="entry name" value="Periplasmic binding protein-like I"/>
    <property type="match status" value="1"/>
</dbReference>
<evidence type="ECO:0000259" key="6">
    <source>
        <dbReference type="PROSITE" id="PS50943"/>
    </source>
</evidence>
<evidence type="ECO:0000313" key="8">
    <source>
        <dbReference type="Proteomes" id="UP000257143"/>
    </source>
</evidence>
<dbReference type="PROSITE" id="PS00356">
    <property type="entry name" value="HTH_LACI_1"/>
    <property type="match status" value="1"/>
</dbReference>
<dbReference type="InterPro" id="IPR001387">
    <property type="entry name" value="Cro/C1-type_HTH"/>
</dbReference>
<dbReference type="PANTHER" id="PTHR30146">
    <property type="entry name" value="LACI-RELATED TRANSCRIPTIONAL REPRESSOR"/>
    <property type="match status" value="1"/>
</dbReference>
<evidence type="ECO:0000313" key="7">
    <source>
        <dbReference type="EMBL" id="RDW22157.1"/>
    </source>
</evidence>
<evidence type="ECO:0000259" key="5">
    <source>
        <dbReference type="PROSITE" id="PS50932"/>
    </source>
</evidence>
<dbReference type="InterPro" id="IPR046335">
    <property type="entry name" value="LacI/GalR-like_sensor"/>
</dbReference>
<protein>
    <submittedName>
        <fullName evidence="7">LacI family transcriptional regulator</fullName>
    </submittedName>
</protein>
<dbReference type="EMBL" id="PIOC01000001">
    <property type="protein sequence ID" value="RDW22157.1"/>
    <property type="molecule type" value="Genomic_DNA"/>
</dbReference>
<keyword evidence="2" id="KW-0805">Transcription regulation</keyword>
<reference evidence="8" key="1">
    <citation type="submission" date="2017-11" db="EMBL/GenBank/DDBJ databases">
        <authorList>
            <person name="Zhu W."/>
        </authorList>
    </citation>
    <scope>NUCLEOTIDE SEQUENCE [LARGE SCALE GENOMIC DNA]</scope>
    <source>
        <strain evidence="8">CAU 1183</strain>
    </source>
</reference>
<keyword evidence="1" id="KW-0678">Repressor</keyword>
<dbReference type="PANTHER" id="PTHR30146:SF148">
    <property type="entry name" value="HTH-TYPE TRANSCRIPTIONAL REPRESSOR PURR-RELATED"/>
    <property type="match status" value="1"/>
</dbReference>
<comment type="caution">
    <text evidence="7">The sequence shown here is derived from an EMBL/GenBank/DDBJ whole genome shotgun (WGS) entry which is preliminary data.</text>
</comment>
<evidence type="ECO:0000256" key="1">
    <source>
        <dbReference type="ARBA" id="ARBA00022491"/>
    </source>
</evidence>
<dbReference type="InterPro" id="IPR028082">
    <property type="entry name" value="Peripla_BP_I"/>
</dbReference>
<sequence>MKMVTIGDVAKRAGVSKSTISQYLNGRYEYMAIETKERIKKVIKELDYNPNKIARSLKQKKTTTIGVILANILYSFNTKVMRAIEDVCNESGYHVIICNADDNTEKEKRYIEMLLSKQVDGIIAMPTSSNMELYQKLWKRNFPLVFIDRILSDIQVSAMLLDNEKAAKLCVGELADNGYEKIAIMTMAPATSTPRMERLVGYKKAVEEYELYSDGNYVITSPIKEMQTRLGNLLESPNPPEALIAANDLTLMEILKHVRVNNLKVPKDLALIGIDEPSFADIFTPSLSTVAQPAFEIGAGAAKLLIEKIKGIELNKGIVHRFEPELIRRSSSVKA</sequence>
<evidence type="ECO:0000256" key="2">
    <source>
        <dbReference type="ARBA" id="ARBA00023015"/>
    </source>
</evidence>
<dbReference type="GO" id="GO:0000976">
    <property type="term" value="F:transcription cis-regulatory region binding"/>
    <property type="evidence" value="ECO:0007669"/>
    <property type="project" value="TreeGrafter"/>
</dbReference>
<organism evidence="7 8">
    <name type="scientific">Oceanobacillus arenosus</name>
    <dbReference type="NCBI Taxonomy" id="1229153"/>
    <lineage>
        <taxon>Bacteria</taxon>
        <taxon>Bacillati</taxon>
        <taxon>Bacillota</taxon>
        <taxon>Bacilli</taxon>
        <taxon>Bacillales</taxon>
        <taxon>Bacillaceae</taxon>
        <taxon>Oceanobacillus</taxon>
    </lineage>
</organism>
<dbReference type="InterPro" id="IPR000843">
    <property type="entry name" value="HTH_LacI"/>
</dbReference>
<dbReference type="Pfam" id="PF13377">
    <property type="entry name" value="Peripla_BP_3"/>
    <property type="match status" value="1"/>
</dbReference>
<gene>
    <name evidence="7" type="ORF">CWR48_00145</name>
</gene>
<dbReference type="SMART" id="SM00354">
    <property type="entry name" value="HTH_LACI"/>
    <property type="match status" value="1"/>
</dbReference>
<evidence type="ECO:0000256" key="3">
    <source>
        <dbReference type="ARBA" id="ARBA00023125"/>
    </source>
</evidence>
<dbReference type="CDD" id="cd01392">
    <property type="entry name" value="HTH_LacI"/>
    <property type="match status" value="1"/>
</dbReference>
<dbReference type="RefSeq" id="WP_115771017.1">
    <property type="nucleotide sequence ID" value="NZ_PIOC01000001.1"/>
</dbReference>
<proteinExistence type="predicted"/>
<keyword evidence="4" id="KW-0804">Transcription</keyword>
<dbReference type="Gene3D" id="1.10.260.40">
    <property type="entry name" value="lambda repressor-like DNA-binding domains"/>
    <property type="match status" value="1"/>
</dbReference>
<keyword evidence="8" id="KW-1185">Reference proteome</keyword>